<evidence type="ECO:0000256" key="8">
    <source>
        <dbReference type="ARBA" id="ARBA00032524"/>
    </source>
</evidence>
<dbReference type="Gene3D" id="3.30.1360.10">
    <property type="entry name" value="RNA polymerase, RBP11-like subunit"/>
    <property type="match status" value="1"/>
</dbReference>
<dbReference type="InterPro" id="IPR011263">
    <property type="entry name" value="DNA-dir_RNA_pol_RpoA/D/Rpb3"/>
</dbReference>
<organism evidence="12 13">
    <name type="scientific">Dialister invisus</name>
    <dbReference type="NCBI Taxonomy" id="218538"/>
    <lineage>
        <taxon>Bacteria</taxon>
        <taxon>Bacillati</taxon>
        <taxon>Bacillota</taxon>
        <taxon>Negativicutes</taxon>
        <taxon>Veillonellales</taxon>
        <taxon>Veillonellaceae</taxon>
        <taxon>Dialister</taxon>
    </lineage>
</organism>
<name>A0A930FPK1_9FIRM</name>
<accession>A0A930FPK1</accession>
<evidence type="ECO:0000256" key="3">
    <source>
        <dbReference type="ARBA" id="ARBA00015972"/>
    </source>
</evidence>
<dbReference type="GO" id="GO:0003899">
    <property type="term" value="F:DNA-directed RNA polymerase activity"/>
    <property type="evidence" value="ECO:0007669"/>
    <property type="project" value="UniProtKB-UniRule"/>
</dbReference>
<evidence type="ECO:0000313" key="13">
    <source>
        <dbReference type="Proteomes" id="UP000757890"/>
    </source>
</evidence>
<comment type="function">
    <text evidence="11">DNA-dependent RNA polymerase catalyzes the transcription of DNA into RNA using the four ribonucleoside triphosphates as substrates.</text>
</comment>
<sequence length="326" mass="36089">MNENTSFTIKTVEMSADGRYGKFECGPLERGYGITLGNSLRRVLLSSLDGVAITSINIDGVEHEFSTVPGVREDVTDMILNLKKIRFIAYEEAEFPIKVRVDVTKEGVLLAGDLQLPSEIDVLNGDLALCTLDTEAHLGMELTIDRGHGYVPFTKNRREDDPIGSIPIDSIYSPVVKCNYNVSDTRVGNEMDYDKLTLELETDGSIKASDAVATAATILMNCFELFRPLATGPILEARDGSDMTRQSSDQQAEEEKIDLSGIPIEELELSVRAFNCLKRAEINTLDQLAEKTEEELGRVRNLGKKSIDEIIEKLAQFRGLGLHLKD</sequence>
<dbReference type="InterPro" id="IPR036643">
    <property type="entry name" value="RNApol_insert_sf"/>
</dbReference>
<dbReference type="GO" id="GO:0005737">
    <property type="term" value="C:cytoplasm"/>
    <property type="evidence" value="ECO:0007669"/>
    <property type="project" value="UniProtKB-ARBA"/>
</dbReference>
<dbReference type="EC" id="2.7.7.6" evidence="2 11"/>
<evidence type="ECO:0000313" key="12">
    <source>
        <dbReference type="EMBL" id="MBF1129315.1"/>
    </source>
</evidence>
<dbReference type="SUPFAM" id="SSF55257">
    <property type="entry name" value="RBP11-like subunits of RNA polymerase"/>
    <property type="match status" value="1"/>
</dbReference>
<dbReference type="Gene3D" id="2.170.120.12">
    <property type="entry name" value="DNA-directed RNA polymerase, insert domain"/>
    <property type="match status" value="1"/>
</dbReference>
<evidence type="ECO:0000256" key="11">
    <source>
        <dbReference type="HAMAP-Rule" id="MF_00059"/>
    </source>
</evidence>
<dbReference type="GO" id="GO:0006351">
    <property type="term" value="P:DNA-templated transcription"/>
    <property type="evidence" value="ECO:0007669"/>
    <property type="project" value="UniProtKB-UniRule"/>
</dbReference>
<dbReference type="FunFam" id="2.170.120.12:FF:000001">
    <property type="entry name" value="DNA-directed RNA polymerase subunit alpha"/>
    <property type="match status" value="1"/>
</dbReference>
<dbReference type="Pfam" id="PF01193">
    <property type="entry name" value="RNA_pol_L"/>
    <property type="match status" value="1"/>
</dbReference>
<comment type="similarity">
    <text evidence="1 11">Belongs to the RNA polymerase alpha chain family.</text>
</comment>
<dbReference type="NCBIfam" id="NF003519">
    <property type="entry name" value="PRK05182.2-5"/>
    <property type="match status" value="1"/>
</dbReference>
<evidence type="ECO:0000256" key="1">
    <source>
        <dbReference type="ARBA" id="ARBA00007123"/>
    </source>
</evidence>
<dbReference type="EMBL" id="JABZMK010000019">
    <property type="protein sequence ID" value="MBF1129315.1"/>
    <property type="molecule type" value="Genomic_DNA"/>
</dbReference>
<evidence type="ECO:0000256" key="7">
    <source>
        <dbReference type="ARBA" id="ARBA00023163"/>
    </source>
</evidence>
<dbReference type="HAMAP" id="MF_00059">
    <property type="entry name" value="RNApol_bact_RpoA"/>
    <property type="match status" value="1"/>
</dbReference>
<keyword evidence="5 11" id="KW-0808">Transferase</keyword>
<evidence type="ECO:0000256" key="6">
    <source>
        <dbReference type="ARBA" id="ARBA00022695"/>
    </source>
</evidence>
<comment type="subunit">
    <text evidence="11">Homodimer. The RNAP catalytic core consists of 2 alpha, 1 beta, 1 beta' and 1 omega subunit. When a sigma factor is associated with the core the holoenzyme is formed, which can initiate transcription.</text>
</comment>
<dbReference type="CDD" id="cd06928">
    <property type="entry name" value="RNAP_alpha_NTD"/>
    <property type="match status" value="1"/>
</dbReference>
<gene>
    <name evidence="11" type="primary">rpoA</name>
    <name evidence="12" type="ORF">HXL70_04635</name>
</gene>
<evidence type="ECO:0000256" key="5">
    <source>
        <dbReference type="ARBA" id="ARBA00022679"/>
    </source>
</evidence>
<dbReference type="GO" id="GO:0003677">
    <property type="term" value="F:DNA binding"/>
    <property type="evidence" value="ECO:0007669"/>
    <property type="project" value="UniProtKB-UniRule"/>
</dbReference>
<dbReference type="SUPFAM" id="SSF47789">
    <property type="entry name" value="C-terminal domain of RNA polymerase alpha subunit"/>
    <property type="match status" value="1"/>
</dbReference>
<comment type="catalytic activity">
    <reaction evidence="10 11">
        <text>RNA(n) + a ribonucleoside 5'-triphosphate = RNA(n+1) + diphosphate</text>
        <dbReference type="Rhea" id="RHEA:21248"/>
        <dbReference type="Rhea" id="RHEA-COMP:14527"/>
        <dbReference type="Rhea" id="RHEA-COMP:17342"/>
        <dbReference type="ChEBI" id="CHEBI:33019"/>
        <dbReference type="ChEBI" id="CHEBI:61557"/>
        <dbReference type="ChEBI" id="CHEBI:140395"/>
        <dbReference type="EC" id="2.7.7.6"/>
    </reaction>
</comment>
<dbReference type="Proteomes" id="UP000757890">
    <property type="component" value="Unassembled WGS sequence"/>
</dbReference>
<evidence type="ECO:0000256" key="10">
    <source>
        <dbReference type="ARBA" id="ARBA00048552"/>
    </source>
</evidence>
<dbReference type="Pfam" id="PF03118">
    <property type="entry name" value="RNA_pol_A_CTD"/>
    <property type="match status" value="1"/>
</dbReference>
<dbReference type="Gene3D" id="1.10.150.20">
    <property type="entry name" value="5' to 3' exonuclease, C-terminal subdomain"/>
    <property type="match status" value="1"/>
</dbReference>
<dbReference type="InterPro" id="IPR011262">
    <property type="entry name" value="DNA-dir_RNA_pol_insert"/>
</dbReference>
<dbReference type="GO" id="GO:0046983">
    <property type="term" value="F:protein dimerization activity"/>
    <property type="evidence" value="ECO:0007669"/>
    <property type="project" value="InterPro"/>
</dbReference>
<dbReference type="NCBIfam" id="TIGR02027">
    <property type="entry name" value="rpoA"/>
    <property type="match status" value="1"/>
</dbReference>
<dbReference type="NCBIfam" id="NF003513">
    <property type="entry name" value="PRK05182.1-2"/>
    <property type="match status" value="1"/>
</dbReference>
<dbReference type="GO" id="GO:0000428">
    <property type="term" value="C:DNA-directed RNA polymerase complex"/>
    <property type="evidence" value="ECO:0007669"/>
    <property type="project" value="UniProtKB-KW"/>
</dbReference>
<keyword evidence="7 11" id="KW-0804">Transcription</keyword>
<dbReference type="SMART" id="SM00662">
    <property type="entry name" value="RPOLD"/>
    <property type="match status" value="1"/>
</dbReference>
<comment type="caution">
    <text evidence="12">The sequence shown here is derived from an EMBL/GenBank/DDBJ whole genome shotgun (WGS) entry which is preliminary data.</text>
</comment>
<feature type="region of interest" description="Alpha C-terminal domain (alpha-CTD)" evidence="11">
    <location>
        <begin position="257"/>
        <end position="326"/>
    </location>
</feature>
<protein>
    <recommendedName>
        <fullName evidence="3 11">DNA-directed RNA polymerase subunit alpha</fullName>
        <shortName evidence="11">RNAP subunit alpha</shortName>
        <ecNumber evidence="2 11">2.7.7.6</ecNumber>
    </recommendedName>
    <alternativeName>
        <fullName evidence="9 11">RNA polymerase subunit alpha</fullName>
    </alternativeName>
    <alternativeName>
        <fullName evidence="8 11">Transcriptase subunit alpha</fullName>
    </alternativeName>
</protein>
<dbReference type="SUPFAM" id="SSF56553">
    <property type="entry name" value="Insert subdomain of RNA polymerase alpha subunit"/>
    <property type="match status" value="1"/>
</dbReference>
<dbReference type="Pfam" id="PF01000">
    <property type="entry name" value="RNA_pol_A_bac"/>
    <property type="match status" value="1"/>
</dbReference>
<feature type="region of interest" description="Alpha N-terminal domain (alpha-NTD)" evidence="11">
    <location>
        <begin position="1"/>
        <end position="244"/>
    </location>
</feature>
<keyword evidence="4 11" id="KW-0240">DNA-directed RNA polymerase</keyword>
<dbReference type="AlphaFoldDB" id="A0A930FPK1"/>
<evidence type="ECO:0000256" key="4">
    <source>
        <dbReference type="ARBA" id="ARBA00022478"/>
    </source>
</evidence>
<evidence type="ECO:0000256" key="9">
    <source>
        <dbReference type="ARBA" id="ARBA00033070"/>
    </source>
</evidence>
<keyword evidence="6 11" id="KW-0548">Nucleotidyltransferase</keyword>
<dbReference type="InterPro" id="IPR036603">
    <property type="entry name" value="RBP11-like"/>
</dbReference>
<dbReference type="InterPro" id="IPR011260">
    <property type="entry name" value="RNAP_asu_C"/>
</dbReference>
<reference evidence="12" key="1">
    <citation type="submission" date="2020-04" db="EMBL/GenBank/DDBJ databases">
        <title>Deep metagenomics examines the oral microbiome during advanced dental caries in children, revealing novel taxa and co-occurrences with host molecules.</title>
        <authorList>
            <person name="Baker J.L."/>
            <person name="Morton J.T."/>
            <person name="Dinis M."/>
            <person name="Alvarez R."/>
            <person name="Tran N.C."/>
            <person name="Knight R."/>
            <person name="Edlund A."/>
        </authorList>
    </citation>
    <scope>NUCLEOTIDE SEQUENCE</scope>
    <source>
        <strain evidence="12">JCVI_32_bin.14</strain>
    </source>
</reference>
<proteinExistence type="inferred from homology"/>
<comment type="domain">
    <text evidence="11">The N-terminal domain is essential for RNAP assembly and basal transcription, whereas the C-terminal domain is involved in interaction with transcriptional regulators and with upstream promoter elements.</text>
</comment>
<evidence type="ECO:0000256" key="2">
    <source>
        <dbReference type="ARBA" id="ARBA00012418"/>
    </source>
</evidence>
<dbReference type="RefSeq" id="WP_022027529.1">
    <property type="nucleotide sequence ID" value="NZ_CAKVSM010000069.1"/>
</dbReference>
<dbReference type="InterPro" id="IPR011773">
    <property type="entry name" value="DNA-dir_RpoA"/>
</dbReference>